<sequence length="121" mass="13491">MLSGFSCDPRHHLPVASSLNRTELRGNRPFQRFAVESLPLAFVGTACFRLLTAPQLQSLYRAVFPQMARTTGGELPMTRLGWAQIATLLVVSGPFICYRLSHTELGRSLTAVFEPESGRRR</sequence>
<dbReference type="EMBL" id="JAMQOT010000001">
    <property type="protein sequence ID" value="MDF9744578.1"/>
    <property type="molecule type" value="Genomic_DNA"/>
</dbReference>
<accession>A0A9Q4KWX7</accession>
<name>A0A9Q4KWX7_9EURY</name>
<evidence type="ECO:0000313" key="1">
    <source>
        <dbReference type="EMBL" id="MDF9744578.1"/>
    </source>
</evidence>
<keyword evidence="2" id="KW-1185">Reference proteome</keyword>
<dbReference type="RefSeq" id="WP_277520066.1">
    <property type="nucleotide sequence ID" value="NZ_JAMQOT010000001.1"/>
</dbReference>
<dbReference type="Proteomes" id="UP001154061">
    <property type="component" value="Unassembled WGS sequence"/>
</dbReference>
<organism evidence="1 2">
    <name type="scientific">Natrinema salsiterrestre</name>
    <dbReference type="NCBI Taxonomy" id="2950540"/>
    <lineage>
        <taxon>Archaea</taxon>
        <taxon>Methanobacteriati</taxon>
        <taxon>Methanobacteriota</taxon>
        <taxon>Stenosarchaea group</taxon>
        <taxon>Halobacteria</taxon>
        <taxon>Halobacteriales</taxon>
        <taxon>Natrialbaceae</taxon>
        <taxon>Natrinema</taxon>
    </lineage>
</organism>
<evidence type="ECO:0000313" key="2">
    <source>
        <dbReference type="Proteomes" id="UP001154061"/>
    </source>
</evidence>
<proteinExistence type="predicted"/>
<reference evidence="1" key="1">
    <citation type="submission" date="2022-06" db="EMBL/GenBank/DDBJ databases">
        <title>Natrinema sp. a new haloarchaeum isolate from saline soil.</title>
        <authorList>
            <person name="Strakova D."/>
            <person name="Galisteo C."/>
            <person name="Sanchez-Porro C."/>
            <person name="Ventosa A."/>
        </authorList>
    </citation>
    <scope>NUCLEOTIDE SEQUENCE</scope>
    <source>
        <strain evidence="1">S1CR25-10</strain>
    </source>
</reference>
<protein>
    <submittedName>
        <fullName evidence="1">Uncharacterized protein</fullName>
    </submittedName>
</protein>
<comment type="caution">
    <text evidence="1">The sequence shown here is derived from an EMBL/GenBank/DDBJ whole genome shotgun (WGS) entry which is preliminary data.</text>
</comment>
<gene>
    <name evidence="1" type="ORF">NDI89_03170</name>
</gene>
<dbReference type="AlphaFoldDB" id="A0A9Q4KWX7"/>